<proteinExistence type="predicted"/>
<keyword evidence="1" id="KW-1133">Transmembrane helix</keyword>
<sequence length="123" mass="13243">MTREEAIALRPASRVTYWTSLVAAALIVALGLDWSFFVKRLSIFGELASVAVIAGYSVLGLQAYLRLFRPEVSAKIALRFSLTPKPGFAKSVSPRSSSGWASPSSACRLTIMAGACWDGESTR</sequence>
<evidence type="ECO:0000256" key="1">
    <source>
        <dbReference type="SAM" id="Phobius"/>
    </source>
</evidence>
<keyword evidence="1" id="KW-0812">Transmembrane</keyword>
<keyword evidence="1" id="KW-0472">Membrane</keyword>
<dbReference type="RefSeq" id="WP_390233521.1">
    <property type="nucleotide sequence ID" value="NZ_JBHSWI010000001.1"/>
</dbReference>
<name>A0ABW1Z4B5_9BACT</name>
<dbReference type="Proteomes" id="UP001596391">
    <property type="component" value="Unassembled WGS sequence"/>
</dbReference>
<comment type="caution">
    <text evidence="2">The sequence shown here is derived from an EMBL/GenBank/DDBJ whole genome shotgun (WGS) entry which is preliminary data.</text>
</comment>
<evidence type="ECO:0000313" key="2">
    <source>
        <dbReference type="EMBL" id="MFC6644223.1"/>
    </source>
</evidence>
<keyword evidence="3" id="KW-1185">Reference proteome</keyword>
<protein>
    <submittedName>
        <fullName evidence="2">Uncharacterized protein</fullName>
    </submittedName>
</protein>
<organism evidence="2 3">
    <name type="scientific">Granulicella cerasi</name>
    <dbReference type="NCBI Taxonomy" id="741063"/>
    <lineage>
        <taxon>Bacteria</taxon>
        <taxon>Pseudomonadati</taxon>
        <taxon>Acidobacteriota</taxon>
        <taxon>Terriglobia</taxon>
        <taxon>Terriglobales</taxon>
        <taxon>Acidobacteriaceae</taxon>
        <taxon>Granulicella</taxon>
    </lineage>
</organism>
<gene>
    <name evidence="2" type="ORF">ACFQBQ_01165</name>
</gene>
<feature type="transmembrane region" description="Helical" evidence="1">
    <location>
        <begin position="15"/>
        <end position="37"/>
    </location>
</feature>
<reference evidence="3" key="1">
    <citation type="journal article" date="2019" name="Int. J. Syst. Evol. Microbiol.">
        <title>The Global Catalogue of Microorganisms (GCM) 10K type strain sequencing project: providing services to taxonomists for standard genome sequencing and annotation.</title>
        <authorList>
            <consortium name="The Broad Institute Genomics Platform"/>
            <consortium name="The Broad Institute Genome Sequencing Center for Infectious Disease"/>
            <person name="Wu L."/>
            <person name="Ma J."/>
        </authorList>
    </citation>
    <scope>NUCLEOTIDE SEQUENCE [LARGE SCALE GENOMIC DNA]</scope>
    <source>
        <strain evidence="3">CGMCC 1.16026</strain>
    </source>
</reference>
<feature type="transmembrane region" description="Helical" evidence="1">
    <location>
        <begin position="43"/>
        <end position="65"/>
    </location>
</feature>
<accession>A0ABW1Z4B5</accession>
<evidence type="ECO:0000313" key="3">
    <source>
        <dbReference type="Proteomes" id="UP001596391"/>
    </source>
</evidence>
<dbReference type="EMBL" id="JBHSWI010000001">
    <property type="protein sequence ID" value="MFC6644223.1"/>
    <property type="molecule type" value="Genomic_DNA"/>
</dbReference>